<keyword evidence="8" id="KW-0143">Chaperone</keyword>
<dbReference type="Gene3D" id="1.10.287.110">
    <property type="entry name" value="DnaJ domain"/>
    <property type="match status" value="1"/>
</dbReference>
<dbReference type="GO" id="GO:0051082">
    <property type="term" value="F:unfolded protein binding"/>
    <property type="evidence" value="ECO:0007669"/>
    <property type="project" value="InterPro"/>
</dbReference>
<dbReference type="SMART" id="SM00271">
    <property type="entry name" value="DnaJ"/>
    <property type="match status" value="1"/>
</dbReference>
<dbReference type="PROSITE" id="PS50076">
    <property type="entry name" value="DNAJ_2"/>
    <property type="match status" value="1"/>
</dbReference>
<dbReference type="SUPFAM" id="SSF57938">
    <property type="entry name" value="DnaJ/Hsp40 cysteine-rich domain"/>
    <property type="match status" value="1"/>
</dbReference>
<evidence type="ECO:0000313" key="11">
    <source>
        <dbReference type="EMBL" id="SVD62107.1"/>
    </source>
</evidence>
<evidence type="ECO:0008006" key="12">
    <source>
        <dbReference type="Google" id="ProtNLM"/>
    </source>
</evidence>
<accession>A0A382WTD6</accession>
<dbReference type="CDD" id="cd10719">
    <property type="entry name" value="DnaJ_zf"/>
    <property type="match status" value="1"/>
</dbReference>
<keyword evidence="4" id="KW-0677">Repeat</keyword>
<dbReference type="PROSITE" id="PS51188">
    <property type="entry name" value="ZF_CR"/>
    <property type="match status" value="1"/>
</dbReference>
<dbReference type="PRINTS" id="PR00625">
    <property type="entry name" value="JDOMAIN"/>
</dbReference>
<dbReference type="InterPro" id="IPR001305">
    <property type="entry name" value="HSP_DnaJ_Cys-rich_dom"/>
</dbReference>
<feature type="domain" description="J" evidence="9">
    <location>
        <begin position="5"/>
        <end position="70"/>
    </location>
</feature>
<dbReference type="InterPro" id="IPR018253">
    <property type="entry name" value="DnaJ_domain_CS"/>
</dbReference>
<dbReference type="FunFam" id="2.10.230.10:FF:000002">
    <property type="entry name" value="Molecular chaperone DnaJ"/>
    <property type="match status" value="1"/>
</dbReference>
<dbReference type="GO" id="GO:0006260">
    <property type="term" value="P:DNA replication"/>
    <property type="evidence" value="ECO:0007669"/>
    <property type="project" value="UniProtKB-KW"/>
</dbReference>
<keyword evidence="3" id="KW-0479">Metal-binding</keyword>
<dbReference type="GO" id="GO:0031072">
    <property type="term" value="F:heat shock protein binding"/>
    <property type="evidence" value="ECO:0007669"/>
    <property type="project" value="InterPro"/>
</dbReference>
<dbReference type="CDD" id="cd06257">
    <property type="entry name" value="DnaJ"/>
    <property type="match status" value="1"/>
</dbReference>
<gene>
    <name evidence="11" type="ORF">METZ01_LOCUS414961</name>
</gene>
<dbReference type="InterPro" id="IPR008971">
    <property type="entry name" value="HSP40/DnaJ_pept-bd"/>
</dbReference>
<keyword evidence="6" id="KW-0862">Zinc</keyword>
<dbReference type="GO" id="GO:0005737">
    <property type="term" value="C:cytoplasm"/>
    <property type="evidence" value="ECO:0007669"/>
    <property type="project" value="TreeGrafter"/>
</dbReference>
<evidence type="ECO:0000256" key="6">
    <source>
        <dbReference type="ARBA" id="ARBA00022833"/>
    </source>
</evidence>
<dbReference type="InterPro" id="IPR036410">
    <property type="entry name" value="HSP_DnaJ_Cys-rich_dom_sf"/>
</dbReference>
<keyword evidence="7" id="KW-0346">Stress response</keyword>
<dbReference type="InterPro" id="IPR036869">
    <property type="entry name" value="J_dom_sf"/>
</dbReference>
<dbReference type="AlphaFoldDB" id="A0A382WTD6"/>
<dbReference type="PROSITE" id="PS00636">
    <property type="entry name" value="DNAJ_1"/>
    <property type="match status" value="1"/>
</dbReference>
<name>A0A382WTD6_9ZZZZ</name>
<protein>
    <recommendedName>
        <fullName evidence="12">J domain-containing protein</fullName>
    </recommendedName>
</protein>
<sequence length="241" mass="25627">MAKRDYYEVIGVDRSASADQIKSAYRKLALKYHPDRNPDNEAAEESFKEAAEAYEVLSDNDKRSRYDRFGHQGVSNDFGSGGFQWNNFSHASDFEDILGSVFGGGGIFGDLFGGGGGRARRSSGPQRGADLQVKLPLALEEIAQGVKKTIRLKRLEGCGTCRGTGAEGGNASKTCPTCRGAGEVRQVSQSFFGSVVNVTACSTCQGEGSVIDQPCRACHGEGREQKTVTVNVDIPAGASNG</sequence>
<dbReference type="Gene3D" id="2.10.230.10">
    <property type="entry name" value="Heat shock protein DnaJ, cysteine-rich domain"/>
    <property type="match status" value="1"/>
</dbReference>
<evidence type="ECO:0000256" key="5">
    <source>
        <dbReference type="ARBA" id="ARBA00022771"/>
    </source>
</evidence>
<evidence type="ECO:0000256" key="8">
    <source>
        <dbReference type="ARBA" id="ARBA00023186"/>
    </source>
</evidence>
<dbReference type="EMBL" id="UINC01162378">
    <property type="protein sequence ID" value="SVD62107.1"/>
    <property type="molecule type" value="Genomic_DNA"/>
</dbReference>
<evidence type="ECO:0000259" key="9">
    <source>
        <dbReference type="PROSITE" id="PS50076"/>
    </source>
</evidence>
<evidence type="ECO:0000259" key="10">
    <source>
        <dbReference type="PROSITE" id="PS51188"/>
    </source>
</evidence>
<evidence type="ECO:0000256" key="7">
    <source>
        <dbReference type="ARBA" id="ARBA00023016"/>
    </source>
</evidence>
<dbReference type="InterPro" id="IPR001623">
    <property type="entry name" value="DnaJ_domain"/>
</dbReference>
<dbReference type="SUPFAM" id="SSF46565">
    <property type="entry name" value="Chaperone J-domain"/>
    <property type="match status" value="1"/>
</dbReference>
<evidence type="ECO:0000256" key="1">
    <source>
        <dbReference type="ARBA" id="ARBA00022490"/>
    </source>
</evidence>
<dbReference type="Pfam" id="PF00684">
    <property type="entry name" value="DnaJ_CXXCXGXG"/>
    <property type="match status" value="1"/>
</dbReference>
<dbReference type="GO" id="GO:0008270">
    <property type="term" value="F:zinc ion binding"/>
    <property type="evidence" value="ECO:0007669"/>
    <property type="project" value="UniProtKB-KW"/>
</dbReference>
<dbReference type="PANTHER" id="PTHR43096">
    <property type="entry name" value="DNAJ HOMOLOG 1, MITOCHONDRIAL-RELATED"/>
    <property type="match status" value="1"/>
</dbReference>
<dbReference type="FunFam" id="1.10.287.110:FF:000031">
    <property type="entry name" value="Molecular chaperone DnaJ"/>
    <property type="match status" value="1"/>
</dbReference>
<proteinExistence type="predicted"/>
<dbReference type="GO" id="GO:0042026">
    <property type="term" value="P:protein refolding"/>
    <property type="evidence" value="ECO:0007669"/>
    <property type="project" value="TreeGrafter"/>
</dbReference>
<dbReference type="Pfam" id="PF00226">
    <property type="entry name" value="DnaJ"/>
    <property type="match status" value="1"/>
</dbReference>
<dbReference type="PANTHER" id="PTHR43096:SF48">
    <property type="entry name" value="CHAPERONE PROTEIN DNAJ"/>
    <property type="match status" value="1"/>
</dbReference>
<keyword evidence="1" id="KW-0963">Cytoplasm</keyword>
<keyword evidence="5" id="KW-0863">Zinc-finger</keyword>
<dbReference type="Gene3D" id="2.60.260.20">
    <property type="entry name" value="Urease metallochaperone UreE, N-terminal domain"/>
    <property type="match status" value="1"/>
</dbReference>
<reference evidence="11" key="1">
    <citation type="submission" date="2018-05" db="EMBL/GenBank/DDBJ databases">
        <authorList>
            <person name="Lanie J.A."/>
            <person name="Ng W.-L."/>
            <person name="Kazmierczak K.M."/>
            <person name="Andrzejewski T.M."/>
            <person name="Davidsen T.M."/>
            <person name="Wayne K.J."/>
            <person name="Tettelin H."/>
            <person name="Glass J.I."/>
            <person name="Rusch D."/>
            <person name="Podicherti R."/>
            <person name="Tsui H.-C.T."/>
            <person name="Winkler M.E."/>
        </authorList>
    </citation>
    <scope>NUCLEOTIDE SEQUENCE</scope>
</reference>
<keyword evidence="2" id="KW-0235">DNA replication</keyword>
<evidence type="ECO:0000256" key="2">
    <source>
        <dbReference type="ARBA" id="ARBA00022705"/>
    </source>
</evidence>
<evidence type="ECO:0000256" key="4">
    <source>
        <dbReference type="ARBA" id="ARBA00022737"/>
    </source>
</evidence>
<organism evidence="11">
    <name type="scientific">marine metagenome</name>
    <dbReference type="NCBI Taxonomy" id="408172"/>
    <lineage>
        <taxon>unclassified sequences</taxon>
        <taxon>metagenomes</taxon>
        <taxon>ecological metagenomes</taxon>
    </lineage>
</organism>
<feature type="non-terminal residue" evidence="11">
    <location>
        <position position="241"/>
    </location>
</feature>
<feature type="domain" description="CR-type" evidence="10">
    <location>
        <begin position="145"/>
        <end position="227"/>
    </location>
</feature>
<evidence type="ECO:0000256" key="3">
    <source>
        <dbReference type="ARBA" id="ARBA00022723"/>
    </source>
</evidence>
<dbReference type="SUPFAM" id="SSF49493">
    <property type="entry name" value="HSP40/DnaJ peptide-binding domain"/>
    <property type="match status" value="1"/>
</dbReference>